<dbReference type="Gene3D" id="1.10.10.60">
    <property type="entry name" value="Homeodomain-like"/>
    <property type="match status" value="1"/>
</dbReference>
<dbReference type="SUPFAM" id="SSF46689">
    <property type="entry name" value="Homeodomain-like"/>
    <property type="match status" value="1"/>
</dbReference>
<evidence type="ECO:0000313" key="3">
    <source>
        <dbReference type="Proteomes" id="UP001151760"/>
    </source>
</evidence>
<evidence type="ECO:0000256" key="1">
    <source>
        <dbReference type="SAM" id="MobiDB-lite"/>
    </source>
</evidence>
<reference evidence="2" key="2">
    <citation type="submission" date="2022-01" db="EMBL/GenBank/DDBJ databases">
        <authorList>
            <person name="Yamashiro T."/>
            <person name="Shiraishi A."/>
            <person name="Satake H."/>
            <person name="Nakayama K."/>
        </authorList>
    </citation>
    <scope>NUCLEOTIDE SEQUENCE</scope>
</reference>
<dbReference type="InterPro" id="IPR009057">
    <property type="entry name" value="Homeodomain-like_sf"/>
</dbReference>
<keyword evidence="3" id="KW-1185">Reference proteome</keyword>
<organism evidence="2 3">
    <name type="scientific">Tanacetum coccineum</name>
    <dbReference type="NCBI Taxonomy" id="301880"/>
    <lineage>
        <taxon>Eukaryota</taxon>
        <taxon>Viridiplantae</taxon>
        <taxon>Streptophyta</taxon>
        <taxon>Embryophyta</taxon>
        <taxon>Tracheophyta</taxon>
        <taxon>Spermatophyta</taxon>
        <taxon>Magnoliopsida</taxon>
        <taxon>eudicotyledons</taxon>
        <taxon>Gunneridae</taxon>
        <taxon>Pentapetalae</taxon>
        <taxon>asterids</taxon>
        <taxon>campanulids</taxon>
        <taxon>Asterales</taxon>
        <taxon>Asteraceae</taxon>
        <taxon>Asteroideae</taxon>
        <taxon>Anthemideae</taxon>
        <taxon>Anthemidinae</taxon>
        <taxon>Tanacetum</taxon>
    </lineage>
</organism>
<sequence length="282" mass="32696">MTRATPQQRAYLENVYQNTDWPIRRDTIEPLVNIVQLNASWIRRWFYRRHRKDLGITWFLPQQQQQQQQPQPQPQPPPPQQPPVVAQIVGSTGGQQSQIPVQIVIQPQQLNDDPPVLTLEMLENFFDDPPDDVNNGRDVLIPSEYESRFPRPIINQSNIEASRDRHAYHMMDYKELAAMLMEVVIGNWSALFPFNGSKERDYQISLYFDPYLMGPLNLVTIVEHMGVSEINRGGIGFGAKVMLDLLERSCERRKFQTSICSTENHRLKHEVGGVLEPIKSYF</sequence>
<comment type="caution">
    <text evidence="2">The sequence shown here is derived from an EMBL/GenBank/DDBJ whole genome shotgun (WGS) entry which is preliminary data.</text>
</comment>
<proteinExistence type="predicted"/>
<evidence type="ECO:0000313" key="2">
    <source>
        <dbReference type="EMBL" id="GJT15304.1"/>
    </source>
</evidence>
<accession>A0ABQ5BM38</accession>
<gene>
    <name evidence="2" type="ORF">Tco_0874010</name>
</gene>
<feature type="compositionally biased region" description="Pro residues" evidence="1">
    <location>
        <begin position="71"/>
        <end position="82"/>
    </location>
</feature>
<dbReference type="Proteomes" id="UP001151760">
    <property type="component" value="Unassembled WGS sequence"/>
</dbReference>
<name>A0ABQ5BM38_9ASTR</name>
<reference evidence="2" key="1">
    <citation type="journal article" date="2022" name="Int. J. Mol. Sci.">
        <title>Draft Genome of Tanacetum Coccineum: Genomic Comparison of Closely Related Tanacetum-Family Plants.</title>
        <authorList>
            <person name="Yamashiro T."/>
            <person name="Shiraishi A."/>
            <person name="Nakayama K."/>
            <person name="Satake H."/>
        </authorList>
    </citation>
    <scope>NUCLEOTIDE SEQUENCE</scope>
</reference>
<feature type="region of interest" description="Disordered" evidence="1">
    <location>
        <begin position="62"/>
        <end position="86"/>
    </location>
</feature>
<dbReference type="EMBL" id="BQNB010013385">
    <property type="protein sequence ID" value="GJT15304.1"/>
    <property type="molecule type" value="Genomic_DNA"/>
</dbReference>
<protein>
    <submittedName>
        <fullName evidence="2">START domain-containing protein</fullName>
    </submittedName>
</protein>